<dbReference type="Proteomes" id="UP000064249">
    <property type="component" value="Unassembled WGS sequence"/>
</dbReference>
<dbReference type="EMBL" id="LGFU01000056">
    <property type="protein sequence ID" value="KUK46206.1"/>
    <property type="molecule type" value="Genomic_DNA"/>
</dbReference>
<sequence length="90" mass="9767">MIGKNMKPAIAILFFTCILLLSACALSEFESGLGEFFEGILPALANAWDETVQYFEGVAIGFENMLKGMLAGLSGIGQGLRNMFRGFPIR</sequence>
<protein>
    <recommendedName>
        <fullName evidence="3">Lipoprotein</fullName>
    </recommendedName>
</protein>
<dbReference type="PROSITE" id="PS51257">
    <property type="entry name" value="PROKAR_LIPOPROTEIN"/>
    <property type="match status" value="1"/>
</dbReference>
<reference evidence="1 2" key="1">
    <citation type="journal article" date="2015" name="MBio">
        <title>Genome-Resolved Metagenomic Analysis Reveals Roles for Candidate Phyla and Other Microbial Community Members in Biogeochemical Transformations in Oil Reservoirs.</title>
        <authorList>
            <person name="Hu P."/>
            <person name="Tom L."/>
            <person name="Singh A."/>
            <person name="Thomas B.C."/>
            <person name="Baker B.J."/>
            <person name="Piceno Y.M."/>
            <person name="Andersen G.L."/>
            <person name="Banfield J.F."/>
        </authorList>
    </citation>
    <scope>NUCLEOTIDE SEQUENCE [LARGE SCALE GENOMIC DNA]</scope>
    <source>
        <strain evidence="1">46_16</strain>
    </source>
</reference>
<evidence type="ECO:0008006" key="3">
    <source>
        <dbReference type="Google" id="ProtNLM"/>
    </source>
</evidence>
<evidence type="ECO:0000313" key="1">
    <source>
        <dbReference type="EMBL" id="KUK46206.1"/>
    </source>
</evidence>
<accession>A0A101FXJ1</accession>
<organism evidence="1 2">
    <name type="scientific">Anaerolinea thermophila</name>
    <dbReference type="NCBI Taxonomy" id="167964"/>
    <lineage>
        <taxon>Bacteria</taxon>
        <taxon>Bacillati</taxon>
        <taxon>Chloroflexota</taxon>
        <taxon>Anaerolineae</taxon>
        <taxon>Anaerolineales</taxon>
        <taxon>Anaerolineaceae</taxon>
        <taxon>Anaerolinea</taxon>
    </lineage>
</organism>
<proteinExistence type="predicted"/>
<comment type="caution">
    <text evidence="1">The sequence shown here is derived from an EMBL/GenBank/DDBJ whole genome shotgun (WGS) entry which is preliminary data.</text>
</comment>
<gene>
    <name evidence="1" type="ORF">XD73_0923</name>
</gene>
<evidence type="ECO:0000313" key="2">
    <source>
        <dbReference type="Proteomes" id="UP000064249"/>
    </source>
</evidence>
<name>A0A101FXJ1_9CHLR</name>
<dbReference type="AlphaFoldDB" id="A0A101FXJ1"/>